<keyword evidence="1" id="KW-0812">Transmembrane</keyword>
<reference evidence="3" key="1">
    <citation type="journal article" date="2019" name="Int. J. Syst. Evol. Microbiol.">
        <title>The Global Catalogue of Microorganisms (GCM) 10K type strain sequencing project: providing services to taxonomists for standard genome sequencing and annotation.</title>
        <authorList>
            <consortium name="The Broad Institute Genomics Platform"/>
            <consortium name="The Broad Institute Genome Sequencing Center for Infectious Disease"/>
            <person name="Wu L."/>
            <person name="Ma J."/>
        </authorList>
    </citation>
    <scope>NUCLEOTIDE SEQUENCE [LARGE SCALE GENOMIC DNA]</scope>
    <source>
        <strain evidence="3">JCM 17342</strain>
    </source>
</reference>
<evidence type="ECO:0000313" key="3">
    <source>
        <dbReference type="Proteomes" id="UP001501747"/>
    </source>
</evidence>
<gene>
    <name evidence="2" type="ORF">GCM10022247_44640</name>
</gene>
<feature type="transmembrane region" description="Helical" evidence="1">
    <location>
        <begin position="204"/>
        <end position="222"/>
    </location>
</feature>
<accession>A0ABP7SU47</accession>
<feature type="transmembrane region" description="Helical" evidence="1">
    <location>
        <begin position="96"/>
        <end position="116"/>
    </location>
</feature>
<feature type="transmembrane region" description="Helical" evidence="1">
    <location>
        <begin position="169"/>
        <end position="192"/>
    </location>
</feature>
<comment type="caution">
    <text evidence="2">The sequence shown here is derived from an EMBL/GenBank/DDBJ whole genome shotgun (WGS) entry which is preliminary data.</text>
</comment>
<feature type="transmembrane region" description="Helical" evidence="1">
    <location>
        <begin position="128"/>
        <end position="148"/>
    </location>
</feature>
<dbReference type="EMBL" id="BAABAL010000017">
    <property type="protein sequence ID" value="GAA4016583.1"/>
    <property type="molecule type" value="Genomic_DNA"/>
</dbReference>
<dbReference type="Pfam" id="PF06197">
    <property type="entry name" value="DUF998"/>
    <property type="match status" value="1"/>
</dbReference>
<keyword evidence="1" id="KW-1133">Transmembrane helix</keyword>
<evidence type="ECO:0008006" key="4">
    <source>
        <dbReference type="Google" id="ProtNLM"/>
    </source>
</evidence>
<organism evidence="2 3">
    <name type="scientific">Allokutzneria multivorans</name>
    <dbReference type="NCBI Taxonomy" id="1142134"/>
    <lineage>
        <taxon>Bacteria</taxon>
        <taxon>Bacillati</taxon>
        <taxon>Actinomycetota</taxon>
        <taxon>Actinomycetes</taxon>
        <taxon>Pseudonocardiales</taxon>
        <taxon>Pseudonocardiaceae</taxon>
        <taxon>Allokutzneria</taxon>
    </lineage>
</organism>
<dbReference type="Proteomes" id="UP001501747">
    <property type="component" value="Unassembled WGS sequence"/>
</dbReference>
<evidence type="ECO:0000313" key="2">
    <source>
        <dbReference type="EMBL" id="GAA4016583.1"/>
    </source>
</evidence>
<keyword evidence="1" id="KW-0472">Membrane</keyword>
<feature type="transmembrane region" description="Helical" evidence="1">
    <location>
        <begin position="20"/>
        <end position="44"/>
    </location>
</feature>
<name>A0ABP7SU47_9PSEU</name>
<proteinExistence type="predicted"/>
<dbReference type="RefSeq" id="WP_344877833.1">
    <property type="nucleotide sequence ID" value="NZ_BAABAL010000017.1"/>
</dbReference>
<evidence type="ECO:0000256" key="1">
    <source>
        <dbReference type="SAM" id="Phobius"/>
    </source>
</evidence>
<sequence length="243" mass="25709">MLTPELTPALTRRNGVARPLAIGGTVAALSAVAIIAVLDLVPAIGMINPVRRTISEHALGPNRVVYDIALLLLAVGSLAILAALERGGLVRLRSVGAVLLALWSAGLTVVVLFPKHNWAVGPSLSGDIHRVGSLVAFLSLPVAVLLIARRWLRDERWGVHARRTRALGVLAVLSFAPVVYVLVYAMAVGGSWWQVLPLGVIERLLALCEVIAVVGVGVWAIASTRPVVAEPFRSPLDTPAPIE</sequence>
<dbReference type="InterPro" id="IPR009339">
    <property type="entry name" value="DUF998"/>
</dbReference>
<keyword evidence="3" id="KW-1185">Reference proteome</keyword>
<feature type="transmembrane region" description="Helical" evidence="1">
    <location>
        <begin position="64"/>
        <end position="84"/>
    </location>
</feature>
<protein>
    <recommendedName>
        <fullName evidence="4">DUF998 domain-containing protein</fullName>
    </recommendedName>
</protein>